<dbReference type="AlphaFoldDB" id="A0A6N9NDN4"/>
<comment type="pathway">
    <text evidence="10 12">Porphyrin-containing compound metabolism; heme A biosynthesis; heme A from heme O: step 1/1.</text>
</comment>
<dbReference type="GO" id="GO:0016653">
    <property type="term" value="F:oxidoreductase activity, acting on NAD(P)H, heme protein as acceptor"/>
    <property type="evidence" value="ECO:0007669"/>
    <property type="project" value="TreeGrafter"/>
</dbReference>
<dbReference type="UniPathway" id="UPA00269">
    <property type="reaction ID" value="UER00713"/>
</dbReference>
<feature type="transmembrane region" description="Helical" evidence="12">
    <location>
        <begin position="285"/>
        <end position="310"/>
    </location>
</feature>
<keyword evidence="8 12" id="KW-0350">Heme biosynthesis</keyword>
<gene>
    <name evidence="12" type="primary">ctaA</name>
    <name evidence="13" type="ORF">GQN54_01165</name>
</gene>
<evidence type="ECO:0000256" key="7">
    <source>
        <dbReference type="ARBA" id="ARBA00023004"/>
    </source>
</evidence>
<feature type="binding site" description="axial binding residue" evidence="12">
    <location>
        <position position="257"/>
    </location>
    <ligand>
        <name>heme</name>
        <dbReference type="ChEBI" id="CHEBI:30413"/>
    </ligand>
    <ligandPart>
        <name>Fe</name>
        <dbReference type="ChEBI" id="CHEBI:18248"/>
    </ligandPart>
</feature>
<accession>A0A6N9NDN4</accession>
<evidence type="ECO:0000313" key="13">
    <source>
        <dbReference type="EMBL" id="NBG64706.1"/>
    </source>
</evidence>
<comment type="subunit">
    <text evidence="12">Interacts with CtaB.</text>
</comment>
<dbReference type="RefSeq" id="WP_160631125.1">
    <property type="nucleotide sequence ID" value="NZ_WWNE01000003.1"/>
</dbReference>
<proteinExistence type="inferred from homology"/>
<keyword evidence="5 12" id="KW-1133">Transmembrane helix</keyword>
<dbReference type="PANTHER" id="PTHR23289">
    <property type="entry name" value="CYTOCHROME C OXIDASE ASSEMBLY PROTEIN COX15"/>
    <property type="match status" value="1"/>
</dbReference>
<keyword evidence="6 12" id="KW-0560">Oxidoreductase</keyword>
<dbReference type="GO" id="GO:0005886">
    <property type="term" value="C:plasma membrane"/>
    <property type="evidence" value="ECO:0007669"/>
    <property type="project" value="UniProtKB-SubCell"/>
</dbReference>
<reference evidence="13 14" key="1">
    <citation type="submission" date="2019-12" db="EMBL/GenBank/DDBJ databases">
        <authorList>
            <person name="Zhao J."/>
        </authorList>
    </citation>
    <scope>NUCLEOTIDE SEQUENCE [LARGE SCALE GENOMIC DNA]</scope>
    <source>
        <strain evidence="13 14">S-15</strain>
    </source>
</reference>
<feature type="transmembrane region" description="Helical" evidence="12">
    <location>
        <begin position="9"/>
        <end position="29"/>
    </location>
</feature>
<evidence type="ECO:0000256" key="11">
    <source>
        <dbReference type="ARBA" id="ARBA00048044"/>
    </source>
</evidence>
<keyword evidence="4 12" id="KW-0479">Metal-binding</keyword>
<evidence type="ECO:0000256" key="12">
    <source>
        <dbReference type="HAMAP-Rule" id="MF_01665"/>
    </source>
</evidence>
<dbReference type="GO" id="GO:0046872">
    <property type="term" value="F:metal ion binding"/>
    <property type="evidence" value="ECO:0007669"/>
    <property type="project" value="UniProtKB-KW"/>
</dbReference>
<sequence length="343" mass="39578">MQELSKRPIIIWLFTGCFFIFSMVVIGGVTRLTNSGLSMVEWNLLMGSLPPMNETEWMVVFEKYKQFPEYQLINSHFTLEEFKDIFFWEYLHRLLGRVVGLVFIIPFIYFLAKKMISRKLFFQLLLLLFMGGFQGFLGWYMVKSGLNKDPDVSHYRLAMHLITAFITFAYTFWVALGLIYPNREKRVNHPLKNSAFFLLGITIVQIVWGAFVAGLNAGKIYNTWPKMGEQWIADSVTAIQPLWHNFVEGLGGVQFVHRYLAYIVVATVLWLVVKSRKMLLDKSQSIGLKILLGTVLFQFVLGVITLLMAVPVWLGVMHQLGAFFLLGSTVYVVHRFNFATVMH</sequence>
<comment type="cofactor">
    <cofactor evidence="1 12">
        <name>heme b</name>
        <dbReference type="ChEBI" id="CHEBI:60344"/>
    </cofactor>
</comment>
<feature type="transmembrane region" description="Helical" evidence="12">
    <location>
        <begin position="94"/>
        <end position="112"/>
    </location>
</feature>
<dbReference type="EMBL" id="WWNE01000003">
    <property type="protein sequence ID" value="NBG64706.1"/>
    <property type="molecule type" value="Genomic_DNA"/>
</dbReference>
<keyword evidence="3 12" id="KW-0812">Transmembrane</keyword>
<keyword evidence="14" id="KW-1185">Reference proteome</keyword>
<feature type="binding site" description="axial binding residue" evidence="12">
    <location>
        <position position="318"/>
    </location>
    <ligand>
        <name>heme</name>
        <dbReference type="ChEBI" id="CHEBI:30413"/>
    </ligand>
    <ligandPart>
        <name>Fe</name>
        <dbReference type="ChEBI" id="CHEBI:18248"/>
    </ligandPart>
</feature>
<feature type="transmembrane region" description="Helical" evidence="12">
    <location>
        <begin position="124"/>
        <end position="142"/>
    </location>
</feature>
<feature type="transmembrane region" description="Helical" evidence="12">
    <location>
        <begin position="162"/>
        <end position="182"/>
    </location>
</feature>
<protein>
    <recommendedName>
        <fullName evidence="12">Heme A synthase</fullName>
        <shortName evidence="12">HAS</shortName>
        <ecNumber evidence="12">1.17.99.9</ecNumber>
    </recommendedName>
    <alternativeName>
        <fullName evidence="12">Cytochrome aa3-controlling protein</fullName>
    </alternativeName>
</protein>
<evidence type="ECO:0000256" key="8">
    <source>
        <dbReference type="ARBA" id="ARBA00023133"/>
    </source>
</evidence>
<dbReference type="EC" id="1.17.99.9" evidence="12"/>
<evidence type="ECO:0000313" key="14">
    <source>
        <dbReference type="Proteomes" id="UP000470771"/>
    </source>
</evidence>
<evidence type="ECO:0000256" key="5">
    <source>
        <dbReference type="ARBA" id="ARBA00022989"/>
    </source>
</evidence>
<evidence type="ECO:0000256" key="2">
    <source>
        <dbReference type="ARBA" id="ARBA00004141"/>
    </source>
</evidence>
<evidence type="ECO:0000256" key="6">
    <source>
        <dbReference type="ARBA" id="ARBA00023002"/>
    </source>
</evidence>
<comment type="similarity">
    <text evidence="12">Belongs to the COX15/CtaA family. Type 2 subfamily.</text>
</comment>
<dbReference type="Proteomes" id="UP000470771">
    <property type="component" value="Unassembled WGS sequence"/>
</dbReference>
<keyword evidence="9 12" id="KW-0472">Membrane</keyword>
<keyword evidence="12" id="KW-1003">Cell membrane</keyword>
<evidence type="ECO:0000256" key="3">
    <source>
        <dbReference type="ARBA" id="ARBA00022692"/>
    </source>
</evidence>
<evidence type="ECO:0000256" key="9">
    <source>
        <dbReference type="ARBA" id="ARBA00023136"/>
    </source>
</evidence>
<evidence type="ECO:0000256" key="4">
    <source>
        <dbReference type="ARBA" id="ARBA00022723"/>
    </source>
</evidence>
<dbReference type="InterPro" id="IPR003780">
    <property type="entry name" value="COX15/CtaA_fam"/>
</dbReference>
<dbReference type="HAMAP" id="MF_01665">
    <property type="entry name" value="HemeA_synth_type2"/>
    <property type="match status" value="1"/>
</dbReference>
<feature type="transmembrane region" description="Helical" evidence="12">
    <location>
        <begin position="255"/>
        <end position="273"/>
    </location>
</feature>
<organism evidence="13 14">
    <name type="scientific">Acidiluteibacter ferrifornacis</name>
    <dbReference type="NCBI Taxonomy" id="2692424"/>
    <lineage>
        <taxon>Bacteria</taxon>
        <taxon>Pseudomonadati</taxon>
        <taxon>Bacteroidota</taxon>
        <taxon>Flavobacteriia</taxon>
        <taxon>Flavobacteriales</taxon>
        <taxon>Cryomorphaceae</taxon>
        <taxon>Acidiluteibacter</taxon>
    </lineage>
</organism>
<keyword evidence="7 12" id="KW-0408">Iron</keyword>
<dbReference type="GO" id="GO:0006784">
    <property type="term" value="P:heme A biosynthetic process"/>
    <property type="evidence" value="ECO:0007669"/>
    <property type="project" value="UniProtKB-UniRule"/>
</dbReference>
<comment type="subcellular location">
    <subcellularLocation>
        <location evidence="12">Cell membrane</location>
        <topology evidence="12">Multi-pass membrane protein</topology>
    </subcellularLocation>
    <subcellularLocation>
        <location evidence="2">Membrane</location>
        <topology evidence="2">Multi-pass membrane protein</topology>
    </subcellularLocation>
</comment>
<comment type="caution">
    <text evidence="13">The sequence shown here is derived from an EMBL/GenBank/DDBJ whole genome shotgun (WGS) entry which is preliminary data.</text>
</comment>
<dbReference type="GO" id="GO:0120547">
    <property type="term" value="F:heme A synthase activity"/>
    <property type="evidence" value="ECO:0007669"/>
    <property type="project" value="UniProtKB-EC"/>
</dbReference>
<dbReference type="InterPro" id="IPR023754">
    <property type="entry name" value="HemeA_Synthase_type2"/>
</dbReference>
<evidence type="ECO:0000256" key="1">
    <source>
        <dbReference type="ARBA" id="ARBA00001970"/>
    </source>
</evidence>
<evidence type="ECO:0000256" key="10">
    <source>
        <dbReference type="ARBA" id="ARBA00044501"/>
    </source>
</evidence>
<feature type="transmembrane region" description="Helical" evidence="12">
    <location>
        <begin position="316"/>
        <end position="333"/>
    </location>
</feature>
<feature type="transmembrane region" description="Helical" evidence="12">
    <location>
        <begin position="194"/>
        <end position="217"/>
    </location>
</feature>
<name>A0A6N9NDN4_9FLAO</name>
<dbReference type="PANTHER" id="PTHR23289:SF2">
    <property type="entry name" value="CYTOCHROME C OXIDASE ASSEMBLY PROTEIN COX15 HOMOLOG"/>
    <property type="match status" value="1"/>
</dbReference>
<dbReference type="Pfam" id="PF02628">
    <property type="entry name" value="COX15-CtaA"/>
    <property type="match status" value="1"/>
</dbReference>
<comment type="function">
    <text evidence="12">Catalyzes the conversion of heme O to heme A by two successive hydroxylations of the methyl group at C8. The first hydroxylation forms heme I, the second hydroxylation results in an unstable dihydroxymethyl group, which spontaneously dehydrates, resulting in the formyl group of heme A.</text>
</comment>
<comment type="catalytic activity">
    <reaction evidence="11">
        <text>Fe(II)-heme o + 2 A + H2O = Fe(II)-heme a + 2 AH2</text>
        <dbReference type="Rhea" id="RHEA:63388"/>
        <dbReference type="ChEBI" id="CHEBI:13193"/>
        <dbReference type="ChEBI" id="CHEBI:15377"/>
        <dbReference type="ChEBI" id="CHEBI:17499"/>
        <dbReference type="ChEBI" id="CHEBI:60530"/>
        <dbReference type="ChEBI" id="CHEBI:61715"/>
        <dbReference type="EC" id="1.17.99.9"/>
    </reaction>
    <physiologicalReaction direction="left-to-right" evidence="11">
        <dbReference type="Rhea" id="RHEA:63389"/>
    </physiologicalReaction>
</comment>